<accession>A0ABR4GGA9</accession>
<evidence type="ECO:0000256" key="1">
    <source>
        <dbReference type="SAM" id="MobiDB-lite"/>
    </source>
</evidence>
<gene>
    <name evidence="2" type="ORF">BJX66DRAFT_334397</name>
</gene>
<feature type="compositionally biased region" description="Basic and acidic residues" evidence="1">
    <location>
        <begin position="45"/>
        <end position="54"/>
    </location>
</feature>
<evidence type="ECO:0000313" key="3">
    <source>
        <dbReference type="Proteomes" id="UP001610563"/>
    </source>
</evidence>
<name>A0ABR4GGA9_9EURO</name>
<evidence type="ECO:0000313" key="2">
    <source>
        <dbReference type="EMBL" id="KAL2798051.1"/>
    </source>
</evidence>
<evidence type="ECO:0008006" key="4">
    <source>
        <dbReference type="Google" id="ProtNLM"/>
    </source>
</evidence>
<comment type="caution">
    <text evidence="2">The sequence shown here is derived from an EMBL/GenBank/DDBJ whole genome shotgun (WGS) entry which is preliminary data.</text>
</comment>
<protein>
    <recommendedName>
        <fullName evidence="4">Secreted protein</fullName>
    </recommendedName>
</protein>
<reference evidence="2 3" key="1">
    <citation type="submission" date="2024-07" db="EMBL/GenBank/DDBJ databases">
        <title>Section-level genome sequencing and comparative genomics of Aspergillus sections Usti and Cavernicolus.</title>
        <authorList>
            <consortium name="Lawrence Berkeley National Laboratory"/>
            <person name="Nybo J.L."/>
            <person name="Vesth T.C."/>
            <person name="Theobald S."/>
            <person name="Frisvad J.C."/>
            <person name="Larsen T.O."/>
            <person name="Kjaerboelling I."/>
            <person name="Rothschild-Mancinelli K."/>
            <person name="Lyhne E.K."/>
            <person name="Kogle M.E."/>
            <person name="Barry K."/>
            <person name="Clum A."/>
            <person name="Na H."/>
            <person name="Ledsgaard L."/>
            <person name="Lin J."/>
            <person name="Lipzen A."/>
            <person name="Kuo A."/>
            <person name="Riley R."/>
            <person name="Mondo S."/>
            <person name="Labutti K."/>
            <person name="Haridas S."/>
            <person name="Pangalinan J."/>
            <person name="Salamov A.A."/>
            <person name="Simmons B.A."/>
            <person name="Magnuson J.K."/>
            <person name="Chen J."/>
            <person name="Drula E."/>
            <person name="Henrissat B."/>
            <person name="Wiebenga A."/>
            <person name="Lubbers R.J."/>
            <person name="Gomes A.C."/>
            <person name="Makela M.R."/>
            <person name="Stajich J."/>
            <person name="Grigoriev I.V."/>
            <person name="Mortensen U.H."/>
            <person name="De Vries R.P."/>
            <person name="Baker S.E."/>
            <person name="Andersen M.R."/>
        </authorList>
    </citation>
    <scope>NUCLEOTIDE SEQUENCE [LARGE SCALE GENOMIC DNA]</scope>
    <source>
        <strain evidence="2 3">CBS 209.92</strain>
    </source>
</reference>
<sequence>MVAVQAQSVAFLAASLPVLSPGARRGRASDHAPALACAPIGGSSRGHELSETDLRSLPPTLPPTKPKLPQKRQVPLRMSSTSPLTPPRAWAYEFVVVSRRS</sequence>
<proteinExistence type="predicted"/>
<keyword evidence="3" id="KW-1185">Reference proteome</keyword>
<dbReference type="Proteomes" id="UP001610563">
    <property type="component" value="Unassembled WGS sequence"/>
</dbReference>
<feature type="region of interest" description="Disordered" evidence="1">
    <location>
        <begin position="21"/>
        <end position="83"/>
    </location>
</feature>
<organism evidence="2 3">
    <name type="scientific">Aspergillus keveii</name>
    <dbReference type="NCBI Taxonomy" id="714993"/>
    <lineage>
        <taxon>Eukaryota</taxon>
        <taxon>Fungi</taxon>
        <taxon>Dikarya</taxon>
        <taxon>Ascomycota</taxon>
        <taxon>Pezizomycotina</taxon>
        <taxon>Eurotiomycetes</taxon>
        <taxon>Eurotiomycetidae</taxon>
        <taxon>Eurotiales</taxon>
        <taxon>Aspergillaceae</taxon>
        <taxon>Aspergillus</taxon>
        <taxon>Aspergillus subgen. Nidulantes</taxon>
    </lineage>
</organism>
<dbReference type="EMBL" id="JBFTWV010000015">
    <property type="protein sequence ID" value="KAL2798051.1"/>
    <property type="molecule type" value="Genomic_DNA"/>
</dbReference>